<evidence type="ECO:0000313" key="2">
    <source>
        <dbReference type="Proteomes" id="UP000183567"/>
    </source>
</evidence>
<dbReference type="EMBL" id="LVVM01001402">
    <property type="protein sequence ID" value="OJA18638.1"/>
    <property type="molecule type" value="Genomic_DNA"/>
</dbReference>
<feature type="non-terminal residue" evidence="1">
    <location>
        <position position="36"/>
    </location>
</feature>
<dbReference type="Proteomes" id="UP000183567">
    <property type="component" value="Unassembled WGS sequence"/>
</dbReference>
<keyword evidence="2" id="KW-1185">Reference proteome</keyword>
<gene>
    <name evidence="1" type="ORF">AZE42_01787</name>
</gene>
<dbReference type="AlphaFoldDB" id="A0A1J8QAD6"/>
<evidence type="ECO:0000313" key="1">
    <source>
        <dbReference type="EMBL" id="OJA18638.1"/>
    </source>
</evidence>
<proteinExistence type="predicted"/>
<sequence>MPGFEFNLSCLFSDDAEVGDLMLSAADPQSVAHARA</sequence>
<comment type="caution">
    <text evidence="1">The sequence shown here is derived from an EMBL/GenBank/DDBJ whole genome shotgun (WGS) entry which is preliminary data.</text>
</comment>
<organism evidence="1 2">
    <name type="scientific">Rhizopogon vesiculosus</name>
    <dbReference type="NCBI Taxonomy" id="180088"/>
    <lineage>
        <taxon>Eukaryota</taxon>
        <taxon>Fungi</taxon>
        <taxon>Dikarya</taxon>
        <taxon>Basidiomycota</taxon>
        <taxon>Agaricomycotina</taxon>
        <taxon>Agaricomycetes</taxon>
        <taxon>Agaricomycetidae</taxon>
        <taxon>Boletales</taxon>
        <taxon>Suillineae</taxon>
        <taxon>Rhizopogonaceae</taxon>
        <taxon>Rhizopogon</taxon>
    </lineage>
</organism>
<accession>A0A1J8QAD6</accession>
<name>A0A1J8QAD6_9AGAM</name>
<reference evidence="1 2" key="1">
    <citation type="submission" date="2016-03" db="EMBL/GenBank/DDBJ databases">
        <title>Comparative genomics of the ectomycorrhizal sister species Rhizopogon vinicolor and Rhizopogon vesiculosus (Basidiomycota: Boletales) reveals a divergence of the mating type B locus.</title>
        <authorList>
            <person name="Mujic A.B."/>
            <person name="Kuo A."/>
            <person name="Tritt A."/>
            <person name="Lipzen A."/>
            <person name="Chen C."/>
            <person name="Johnson J."/>
            <person name="Sharma A."/>
            <person name="Barry K."/>
            <person name="Grigoriev I.V."/>
            <person name="Spatafora J.W."/>
        </authorList>
    </citation>
    <scope>NUCLEOTIDE SEQUENCE [LARGE SCALE GENOMIC DNA]</scope>
    <source>
        <strain evidence="1 2">AM-OR11-056</strain>
    </source>
</reference>
<protein>
    <submittedName>
        <fullName evidence="1">Uncharacterized protein</fullName>
    </submittedName>
</protein>